<name>A0A4Y7RGE9_9FIRM</name>
<protein>
    <submittedName>
        <fullName evidence="1">Virus attachment protein p12 family protein</fullName>
    </submittedName>
</protein>
<dbReference type="Pfam" id="PF12669">
    <property type="entry name" value="FeoB_associated"/>
    <property type="match status" value="1"/>
</dbReference>
<evidence type="ECO:0000313" key="1">
    <source>
        <dbReference type="EMBL" id="TEB07829.1"/>
    </source>
</evidence>
<sequence length="51" mass="5580">METIILLGIGVLAAGLLVRQFVRNAKVEGCSCCEQECGNHCQQTDDQERLS</sequence>
<organism evidence="1 2">
    <name type="scientific">Pelotomaculum schinkii</name>
    <dbReference type="NCBI Taxonomy" id="78350"/>
    <lineage>
        <taxon>Bacteria</taxon>
        <taxon>Bacillati</taxon>
        <taxon>Bacillota</taxon>
        <taxon>Clostridia</taxon>
        <taxon>Eubacteriales</taxon>
        <taxon>Desulfotomaculaceae</taxon>
        <taxon>Pelotomaculum</taxon>
    </lineage>
</organism>
<gene>
    <name evidence="1" type="ORF">Psch_01384</name>
</gene>
<evidence type="ECO:0000313" key="2">
    <source>
        <dbReference type="Proteomes" id="UP000298324"/>
    </source>
</evidence>
<dbReference type="AlphaFoldDB" id="A0A4Y7RGE9"/>
<comment type="caution">
    <text evidence="1">The sequence shown here is derived from an EMBL/GenBank/DDBJ whole genome shotgun (WGS) entry which is preliminary data.</text>
</comment>
<dbReference type="Proteomes" id="UP000298324">
    <property type="component" value="Unassembled WGS sequence"/>
</dbReference>
<dbReference type="RefSeq" id="WP_190239620.1">
    <property type="nucleotide sequence ID" value="NZ_QFGA01000001.1"/>
</dbReference>
<reference evidence="1 2" key="1">
    <citation type="journal article" date="2018" name="Environ. Microbiol.">
        <title>Novel energy conservation strategies and behaviour of Pelotomaculum schinkii driving syntrophic propionate catabolism.</title>
        <authorList>
            <person name="Hidalgo-Ahumada C.A.P."/>
            <person name="Nobu M.K."/>
            <person name="Narihiro T."/>
            <person name="Tamaki H."/>
            <person name="Liu W.T."/>
            <person name="Kamagata Y."/>
            <person name="Stams A.J.M."/>
            <person name="Imachi H."/>
            <person name="Sousa D.Z."/>
        </authorList>
    </citation>
    <scope>NUCLEOTIDE SEQUENCE [LARGE SCALE GENOMIC DNA]</scope>
    <source>
        <strain evidence="1 2">HH</strain>
    </source>
</reference>
<keyword evidence="2" id="KW-1185">Reference proteome</keyword>
<accession>A0A4Y7RGE9</accession>
<proteinExistence type="predicted"/>
<dbReference type="EMBL" id="QFGA01000001">
    <property type="protein sequence ID" value="TEB07829.1"/>
    <property type="molecule type" value="Genomic_DNA"/>
</dbReference>